<dbReference type="OrthoDB" id="9795117at2"/>
<comment type="similarity">
    <text evidence="3">Belongs to the DsrH/TusB family.</text>
</comment>
<comment type="subcellular location">
    <subcellularLocation>
        <location evidence="3">Cytoplasm</location>
    </subcellularLocation>
</comment>
<dbReference type="PANTHER" id="PTHR37526:SF1">
    <property type="entry name" value="PROTEIN TUSB"/>
    <property type="match status" value="1"/>
</dbReference>
<organism evidence="4 5">
    <name type="scientific">Pseudescherichia vulneris NBRC 102420</name>
    <dbReference type="NCBI Taxonomy" id="1115515"/>
    <lineage>
        <taxon>Bacteria</taxon>
        <taxon>Pseudomonadati</taxon>
        <taxon>Pseudomonadota</taxon>
        <taxon>Gammaproteobacteria</taxon>
        <taxon>Enterobacterales</taxon>
        <taxon>Enterobacteriaceae</taxon>
        <taxon>Pseudescherichia</taxon>
    </lineage>
</organism>
<comment type="function">
    <text evidence="3">Part of a sulfur-relay system required for 2-thiolation of 5-methylaminomethyl-2-thiouridine (mnm(5)s(2)U) at tRNA wobble positions.</text>
</comment>
<dbReference type="GO" id="GO:1990228">
    <property type="term" value="C:sulfurtransferase complex"/>
    <property type="evidence" value="ECO:0007669"/>
    <property type="project" value="TreeGrafter"/>
</dbReference>
<evidence type="ECO:0000313" key="5">
    <source>
        <dbReference type="Proteomes" id="UP000029462"/>
    </source>
</evidence>
<dbReference type="InterPro" id="IPR027396">
    <property type="entry name" value="DsrEFH-like"/>
</dbReference>
<dbReference type="InterPro" id="IPR007215">
    <property type="entry name" value="Sulphur_relay_TusB/DsrH"/>
</dbReference>
<dbReference type="GO" id="GO:0002143">
    <property type="term" value="P:tRNA wobble position uridine thiolation"/>
    <property type="evidence" value="ECO:0007669"/>
    <property type="project" value="InterPro"/>
</dbReference>
<protein>
    <recommendedName>
        <fullName evidence="3">Protein TusB</fullName>
    </recommendedName>
    <alternativeName>
        <fullName evidence="3">tRNA 2-thiouridine synthesizing protein B</fullName>
    </alternativeName>
</protein>
<proteinExistence type="inferred from homology"/>
<evidence type="ECO:0000256" key="1">
    <source>
        <dbReference type="ARBA" id="ARBA00022490"/>
    </source>
</evidence>
<accession>A0A090V313</accession>
<dbReference type="EMBL" id="BBMZ01000016">
    <property type="protein sequence ID" value="GAL59285.1"/>
    <property type="molecule type" value="Genomic_DNA"/>
</dbReference>
<dbReference type="eggNOG" id="COG2168">
    <property type="taxonomic scope" value="Bacteria"/>
</dbReference>
<comment type="subunit">
    <text evidence="3">Heterohexamer, formed by a dimer of trimers. The hexameric TusBCD complex contains 2 copies each of TusB, TusC and TusD. The TusBCD complex interacts with TusE.</text>
</comment>
<comment type="caution">
    <text evidence="4">The sequence shown here is derived from an EMBL/GenBank/DDBJ whole genome shotgun (WGS) entry which is preliminary data.</text>
</comment>
<keyword evidence="5" id="KW-1185">Reference proteome</keyword>
<dbReference type="AlphaFoldDB" id="A0A090V313"/>
<dbReference type="NCBIfam" id="NF010035">
    <property type="entry name" value="PRK13510.1"/>
    <property type="match status" value="1"/>
</dbReference>
<dbReference type="HAMAP" id="MF_01564">
    <property type="entry name" value="Thiourid_synth_B"/>
    <property type="match status" value="1"/>
</dbReference>
<dbReference type="PANTHER" id="PTHR37526">
    <property type="entry name" value="PROTEIN TUSB"/>
    <property type="match status" value="1"/>
</dbReference>
<dbReference type="RefSeq" id="WP_042393032.1">
    <property type="nucleotide sequence ID" value="NZ_BBMZ01000016.1"/>
</dbReference>
<dbReference type="STRING" id="1115515.EV102420_16_00040"/>
<keyword evidence="1 3" id="KW-0963">Cytoplasm</keyword>
<dbReference type="NCBIfam" id="TIGR03011">
    <property type="entry name" value="sulf_tusB_dsrH"/>
    <property type="match status" value="1"/>
</dbReference>
<dbReference type="Pfam" id="PF04077">
    <property type="entry name" value="DsrH"/>
    <property type="match status" value="1"/>
</dbReference>
<dbReference type="InterPro" id="IPR023526">
    <property type="entry name" value="Sulphur_relay_TusB"/>
</dbReference>
<evidence type="ECO:0000313" key="4">
    <source>
        <dbReference type="EMBL" id="GAL59285.1"/>
    </source>
</evidence>
<dbReference type="Gene3D" id="3.40.1260.10">
    <property type="entry name" value="DsrEFH-like"/>
    <property type="match status" value="1"/>
</dbReference>
<gene>
    <name evidence="3 4" type="primary">tusB</name>
    <name evidence="4" type="ORF">EV102420_16_00040</name>
</gene>
<dbReference type="Proteomes" id="UP000029462">
    <property type="component" value="Unassembled WGS sequence"/>
</dbReference>
<evidence type="ECO:0000256" key="3">
    <source>
        <dbReference type="HAMAP-Rule" id="MF_01564"/>
    </source>
</evidence>
<sequence length="95" mass="10350">MLHTLRHSPWQCDMAALMRTLQEGDDLLLLSDGVTAAVVGGHYLDLLLAAPITVHALQEDVDARALSGQISNRIVLVSYTDFVSLTVKHAAQIAW</sequence>
<reference evidence="4 5" key="1">
    <citation type="submission" date="2014-09" db="EMBL/GenBank/DDBJ databases">
        <title>Whole genome shotgun sequence of Escherichia vulneris NBRC 102420.</title>
        <authorList>
            <person name="Yoshida Y."/>
            <person name="Hosoyama A."/>
            <person name="Tsuchikane K."/>
            <person name="Ohji S."/>
            <person name="Ichikawa N."/>
            <person name="Kimura A."/>
            <person name="Yamazoe A."/>
            <person name="Ezaki T."/>
            <person name="Fujita N."/>
        </authorList>
    </citation>
    <scope>NUCLEOTIDE SEQUENCE [LARGE SCALE GENOMIC DNA]</scope>
    <source>
        <strain evidence="4 5">NBRC 102420</strain>
    </source>
</reference>
<dbReference type="SUPFAM" id="SSF75169">
    <property type="entry name" value="DsrEFH-like"/>
    <property type="match status" value="1"/>
</dbReference>
<name>A0A090V313_PSEVU</name>
<keyword evidence="2 3" id="KW-0819">tRNA processing</keyword>
<evidence type="ECO:0000256" key="2">
    <source>
        <dbReference type="ARBA" id="ARBA00022694"/>
    </source>
</evidence>